<evidence type="ECO:0000256" key="8">
    <source>
        <dbReference type="ARBA" id="ARBA00022771"/>
    </source>
</evidence>
<sequence length="833" mass="93392">MLKNNKWIMIKGARENNLKNIDVKFPRNKMSVVTGVSGSGKSSLMFNIFCQEGERKFISATGKAPDKVKRPDYDNIYGLAPIISVSQNNYNNNPRSTVGTYSEIYTYLRLLYTAIGEMECPHCHKKIELAKMRTLPASIREDDSYNDEMYLCPECRCPVENITMAHFSFNTTAGACEKCMGLGEVVDPIYDKVVDHNLSIKEGGIKVWKKGFVWHFGPLLVRAAKYYNLPLETEDLERPIGELDEMVKHLILFGTDDPKIRELCPDKPAPINMKDGRYEGAINSLMRRYEEEAQEDGRAEDISMFFKSMTCPECKGTRLKKSNLEVMVNNTPIHHVFTKSIKELVKWINRLKASISNEYLEIAKTIVSDLEERCESLCNVGLGYLSLDRGFSSLSGGEAQRMRLASLLNADLSGMICVLDEPTSGLHPKDTDKLVNSIKQLCDLGNTVIVIEHDLDVIKEADYIVDIGPEAGSDGGYLIFEGTIYDFLKCEESITAKWLKNDKKELKTQCRKGDKQLIIKNATANNLKSISTAIPLNTITVIAGVSGSGKSTLIFNELLNSLNTDLKCESEKLEGTEHINRLVVVDQKAMGKVSRSNAATYTKVFDDIRDFFKEEAKKQGKNIKASDFSFNVTGGRCSTCKGTGKIKIQMHFMKAQFITCSSCRGKRYNERILGVKYKGYNIADVLEMTVKEARNLFYDISKIRVKLDCLYNIGLGYLKLGQPADTLSGGEGQRIKLASELTLSKNKNTLYILDEPSRGLHENDTEKLMNILNQLVEKGNSVIMIEHNLSIISKADWIIELGPWGGDKGGYLIAEGTPQAIRENPKSILKEYL</sequence>
<evidence type="ECO:0000313" key="16">
    <source>
        <dbReference type="Proteomes" id="UP000736583"/>
    </source>
</evidence>
<dbReference type="InterPro" id="IPR017871">
    <property type="entry name" value="ABC_transporter-like_CS"/>
</dbReference>
<evidence type="ECO:0000256" key="9">
    <source>
        <dbReference type="ARBA" id="ARBA00022833"/>
    </source>
</evidence>
<dbReference type="Pfam" id="PF17755">
    <property type="entry name" value="UvrA_DNA-bind"/>
    <property type="match status" value="1"/>
</dbReference>
<dbReference type="InterPro" id="IPR004602">
    <property type="entry name" value="UvrA"/>
</dbReference>
<keyword evidence="3" id="KW-0479">Metal-binding</keyword>
<evidence type="ECO:0000256" key="5">
    <source>
        <dbReference type="ARBA" id="ARBA00022741"/>
    </source>
</evidence>
<evidence type="ECO:0000256" key="7">
    <source>
        <dbReference type="ARBA" id="ARBA00022769"/>
    </source>
</evidence>
<dbReference type="NCBIfam" id="TIGR00630">
    <property type="entry name" value="uvra"/>
    <property type="match status" value="1"/>
</dbReference>
<comment type="subcellular location">
    <subcellularLocation>
        <location evidence="1">Cytoplasm</location>
    </subcellularLocation>
</comment>
<keyword evidence="4" id="KW-0677">Repeat</keyword>
<name>A0ABS6F064_9CLOT</name>
<keyword evidence="12" id="KW-0238">DNA-binding</keyword>
<evidence type="ECO:0000256" key="2">
    <source>
        <dbReference type="ARBA" id="ARBA00022490"/>
    </source>
</evidence>
<evidence type="ECO:0000259" key="14">
    <source>
        <dbReference type="PROSITE" id="PS50893"/>
    </source>
</evidence>
<dbReference type="PROSITE" id="PS00211">
    <property type="entry name" value="ABC_TRANSPORTER_1"/>
    <property type="match status" value="1"/>
</dbReference>
<dbReference type="PANTHER" id="PTHR43152">
    <property type="entry name" value="UVRABC SYSTEM PROTEIN A"/>
    <property type="match status" value="1"/>
</dbReference>
<evidence type="ECO:0000256" key="13">
    <source>
        <dbReference type="ARBA" id="ARBA00023204"/>
    </source>
</evidence>
<protein>
    <submittedName>
        <fullName evidence="15">Excinuclease ABC subunit UvrA</fullName>
    </submittedName>
</protein>
<keyword evidence="8" id="KW-0863">Zinc-finger</keyword>
<keyword evidence="16" id="KW-1185">Reference proteome</keyword>
<keyword evidence="10" id="KW-0067">ATP-binding</keyword>
<evidence type="ECO:0000256" key="4">
    <source>
        <dbReference type="ARBA" id="ARBA00022737"/>
    </source>
</evidence>
<dbReference type="Pfam" id="PF00005">
    <property type="entry name" value="ABC_tran"/>
    <property type="match status" value="1"/>
</dbReference>
<keyword evidence="13" id="KW-0234">DNA repair</keyword>
<keyword evidence="6" id="KW-0227">DNA damage</keyword>
<feature type="domain" description="ABC transporter" evidence="14">
    <location>
        <begin position="510"/>
        <end position="828"/>
    </location>
</feature>
<evidence type="ECO:0000313" key="15">
    <source>
        <dbReference type="EMBL" id="MBU5591870.1"/>
    </source>
</evidence>
<dbReference type="PROSITE" id="PS50893">
    <property type="entry name" value="ABC_TRANSPORTER_2"/>
    <property type="match status" value="1"/>
</dbReference>
<keyword evidence="11" id="KW-0267">Excision nuclease</keyword>
<evidence type="ECO:0000256" key="10">
    <source>
        <dbReference type="ARBA" id="ARBA00022840"/>
    </source>
</evidence>
<dbReference type="EMBL" id="JAHLQL010000002">
    <property type="protein sequence ID" value="MBU5591870.1"/>
    <property type="molecule type" value="Genomic_DNA"/>
</dbReference>
<dbReference type="Proteomes" id="UP000736583">
    <property type="component" value="Unassembled WGS sequence"/>
</dbReference>
<keyword evidence="5" id="KW-0547">Nucleotide-binding</keyword>
<keyword evidence="9" id="KW-0862">Zinc</keyword>
<dbReference type="PANTHER" id="PTHR43152:SF3">
    <property type="entry name" value="UVRABC SYSTEM PROTEIN A"/>
    <property type="match status" value="1"/>
</dbReference>
<gene>
    <name evidence="15" type="primary">uvrA</name>
    <name evidence="15" type="ORF">KQI89_08835</name>
</gene>
<dbReference type="InterPro" id="IPR003439">
    <property type="entry name" value="ABC_transporter-like_ATP-bd"/>
</dbReference>
<evidence type="ECO:0000256" key="1">
    <source>
        <dbReference type="ARBA" id="ARBA00004496"/>
    </source>
</evidence>
<accession>A0ABS6F064</accession>
<reference evidence="15 16" key="1">
    <citation type="submission" date="2021-06" db="EMBL/GenBank/DDBJ databases">
        <authorList>
            <person name="Sun Q."/>
            <person name="Li D."/>
        </authorList>
    </citation>
    <scope>NUCLEOTIDE SEQUENCE [LARGE SCALE GENOMIC DNA]</scope>
    <source>
        <strain evidence="15 16">MSJ-4</strain>
    </source>
</reference>
<comment type="caution">
    <text evidence="15">The sequence shown here is derived from an EMBL/GenBank/DDBJ whole genome shotgun (WGS) entry which is preliminary data.</text>
</comment>
<dbReference type="RefSeq" id="WP_216456799.1">
    <property type="nucleotide sequence ID" value="NZ_JAHLQL010000002.1"/>
</dbReference>
<keyword evidence="2" id="KW-0963">Cytoplasm</keyword>
<evidence type="ECO:0000256" key="11">
    <source>
        <dbReference type="ARBA" id="ARBA00022881"/>
    </source>
</evidence>
<evidence type="ECO:0000256" key="3">
    <source>
        <dbReference type="ARBA" id="ARBA00022723"/>
    </source>
</evidence>
<keyword evidence="7" id="KW-0228">DNA excision</keyword>
<evidence type="ECO:0000256" key="6">
    <source>
        <dbReference type="ARBA" id="ARBA00022763"/>
    </source>
</evidence>
<evidence type="ECO:0000256" key="12">
    <source>
        <dbReference type="ARBA" id="ARBA00023125"/>
    </source>
</evidence>
<proteinExistence type="predicted"/>
<dbReference type="InterPro" id="IPR041552">
    <property type="entry name" value="UvrA_DNA-bd"/>
</dbReference>
<organism evidence="15 16">
    <name type="scientific">Clostridium simiarum</name>
    <dbReference type="NCBI Taxonomy" id="2841506"/>
    <lineage>
        <taxon>Bacteria</taxon>
        <taxon>Bacillati</taxon>
        <taxon>Bacillota</taxon>
        <taxon>Clostridia</taxon>
        <taxon>Eubacteriales</taxon>
        <taxon>Clostridiaceae</taxon>
        <taxon>Clostridium</taxon>
    </lineage>
</organism>